<dbReference type="InterPro" id="IPR041657">
    <property type="entry name" value="HTH_17"/>
</dbReference>
<evidence type="ECO:0000256" key="4">
    <source>
        <dbReference type="ARBA" id="ARBA00022679"/>
    </source>
</evidence>
<dbReference type="PANTHER" id="PTHR11739">
    <property type="entry name" value="CITRATE SYNTHASE"/>
    <property type="match status" value="1"/>
</dbReference>
<accession>A0ABY2DYV4</accession>
<dbReference type="Gene3D" id="1.10.230.10">
    <property type="entry name" value="Cytochrome P450-Terp, domain 2"/>
    <property type="match status" value="1"/>
</dbReference>
<protein>
    <recommendedName>
        <fullName evidence="3">citrate synthase (unknown stereospecificity)</fullName>
        <ecNumber evidence="3">2.3.3.16</ecNumber>
    </recommendedName>
</protein>
<dbReference type="InterPro" id="IPR002020">
    <property type="entry name" value="Citrate_synthase"/>
</dbReference>
<evidence type="ECO:0000313" key="6">
    <source>
        <dbReference type="EMBL" id="TDE89675.1"/>
    </source>
</evidence>
<dbReference type="Pfam" id="PF12728">
    <property type="entry name" value="HTH_17"/>
    <property type="match status" value="1"/>
</dbReference>
<dbReference type="Gene3D" id="1.10.580.10">
    <property type="entry name" value="Citrate Synthase, domain 1"/>
    <property type="match status" value="1"/>
</dbReference>
<feature type="domain" description="Helix-turn-helix" evidence="5">
    <location>
        <begin position="55"/>
        <end position="104"/>
    </location>
</feature>
<comment type="caution">
    <text evidence="6">The sequence shown here is derived from an EMBL/GenBank/DDBJ whole genome shotgun (WGS) entry which is preliminary data.</text>
</comment>
<dbReference type="InterPro" id="IPR009061">
    <property type="entry name" value="DNA-bd_dom_put_sf"/>
</dbReference>
<evidence type="ECO:0000259" key="5">
    <source>
        <dbReference type="Pfam" id="PF12728"/>
    </source>
</evidence>
<dbReference type="SUPFAM" id="SSF48256">
    <property type="entry name" value="Citrate synthase"/>
    <property type="match status" value="1"/>
</dbReference>
<evidence type="ECO:0000313" key="7">
    <source>
        <dbReference type="Proteomes" id="UP000504882"/>
    </source>
</evidence>
<dbReference type="PANTHER" id="PTHR11739:SF4">
    <property type="entry name" value="CITRATE SYNTHASE, PEROXISOMAL"/>
    <property type="match status" value="1"/>
</dbReference>
<dbReference type="SUPFAM" id="SSF46955">
    <property type="entry name" value="Putative DNA-binding domain"/>
    <property type="match status" value="1"/>
</dbReference>
<keyword evidence="7" id="KW-1185">Reference proteome</keyword>
<gene>
    <name evidence="6" type="ORF">EXU48_19835</name>
</gene>
<dbReference type="InterPro" id="IPR016143">
    <property type="entry name" value="Citrate_synth-like_sm_a-sub"/>
</dbReference>
<dbReference type="Pfam" id="PF00285">
    <property type="entry name" value="Citrate_synt"/>
    <property type="match status" value="1"/>
</dbReference>
<sequence length="448" mass="48884">MTRCQLLGHVAPSSVLFGLGERTRVDQVASRLSHESTMVRYLGCGTSEETQMNDLLTATQAAARLGVKRETIYAYVSRGALPRQRDGRISYFRPEDVDRLLQEGRRPSLNEFGKTSRLSTLKDDMLHYRARPVSELVEQPFESVAHFLWTGRWEESVGWVANAESVAVARRVGTSLPQETISSDRLRVMLAAVTAADPFRSDSSIQSAAHAAGPLLRTLVEAMPQRSEPIDVDLASMLWSRLSTITPNEEQVRVLNAALVLLADHGLSPSTYAAQIAASAHADLYGVLAAGLGVGSSAVLGASATAVEAMLSTFGDTHGTMFVLSARLRDEGRLPGFGHPQHPQGDARASHLLKLLKPLATEDARLQRSFEMLALLKSRRLPPPNVYLALGMIADSSSMEHGASEVMFGIARSAGWIAHAIDEYEMGTISRLREPHRAVERGWPQTQD</sequence>
<keyword evidence="4" id="KW-0808">Transferase</keyword>
<comment type="similarity">
    <text evidence="2">Belongs to the citrate synthase family.</text>
</comment>
<name>A0ABY2DYV4_9MICO</name>
<dbReference type="EC" id="2.3.3.16" evidence="3"/>
<dbReference type="PRINTS" id="PR00143">
    <property type="entry name" value="CITRTSNTHASE"/>
</dbReference>
<evidence type="ECO:0000256" key="1">
    <source>
        <dbReference type="ARBA" id="ARBA00005163"/>
    </source>
</evidence>
<proteinExistence type="inferred from homology"/>
<evidence type="ECO:0000256" key="2">
    <source>
        <dbReference type="ARBA" id="ARBA00010566"/>
    </source>
</evidence>
<dbReference type="EMBL" id="SMNA01000011">
    <property type="protein sequence ID" value="TDE89675.1"/>
    <property type="molecule type" value="Genomic_DNA"/>
</dbReference>
<dbReference type="InterPro" id="IPR036969">
    <property type="entry name" value="Citrate_synthase_sf"/>
</dbReference>
<reference evidence="6 7" key="1">
    <citation type="submission" date="2019-03" db="EMBL/GenBank/DDBJ databases">
        <title>Genomic features of bacteria from cold environments.</title>
        <authorList>
            <person name="Shen L."/>
        </authorList>
    </citation>
    <scope>NUCLEOTIDE SEQUENCE [LARGE SCALE GENOMIC DNA]</scope>
    <source>
        <strain evidence="7">T3246-1</strain>
    </source>
</reference>
<evidence type="ECO:0000256" key="3">
    <source>
        <dbReference type="ARBA" id="ARBA00012972"/>
    </source>
</evidence>
<dbReference type="InterPro" id="IPR016142">
    <property type="entry name" value="Citrate_synth-like_lrg_a-sub"/>
</dbReference>
<organism evidence="6 7">
    <name type="scientific">Occultella glacieicola</name>
    <dbReference type="NCBI Taxonomy" id="2518684"/>
    <lineage>
        <taxon>Bacteria</taxon>
        <taxon>Bacillati</taxon>
        <taxon>Actinomycetota</taxon>
        <taxon>Actinomycetes</taxon>
        <taxon>Micrococcales</taxon>
        <taxon>Ruaniaceae</taxon>
        <taxon>Occultella</taxon>
    </lineage>
</organism>
<comment type="pathway">
    <text evidence="1">Carbohydrate metabolism; tricarboxylic acid cycle.</text>
</comment>
<dbReference type="Proteomes" id="UP000504882">
    <property type="component" value="Unassembled WGS sequence"/>
</dbReference>